<reference evidence="1" key="1">
    <citation type="submission" date="2019-10" db="EMBL/GenBank/DDBJ databases">
        <authorList>
            <consortium name="DOE Joint Genome Institute"/>
            <person name="Kuo A."/>
            <person name="Miyauchi S."/>
            <person name="Kiss E."/>
            <person name="Drula E."/>
            <person name="Kohler A."/>
            <person name="Sanchez-Garcia M."/>
            <person name="Andreopoulos B."/>
            <person name="Barry K.W."/>
            <person name="Bonito G."/>
            <person name="Buee M."/>
            <person name="Carver A."/>
            <person name="Chen C."/>
            <person name="Cichocki N."/>
            <person name="Clum A."/>
            <person name="Culley D."/>
            <person name="Crous P.W."/>
            <person name="Fauchery L."/>
            <person name="Girlanda M."/>
            <person name="Hayes R."/>
            <person name="Keri Z."/>
            <person name="LaButti K."/>
            <person name="Lipzen A."/>
            <person name="Lombard V."/>
            <person name="Magnuson J."/>
            <person name="Maillard F."/>
            <person name="Morin E."/>
            <person name="Murat C."/>
            <person name="Nolan M."/>
            <person name="Ohm R."/>
            <person name="Pangilinan J."/>
            <person name="Pereira M."/>
            <person name="Perotto S."/>
            <person name="Peter M."/>
            <person name="Riley R."/>
            <person name="Sitrit Y."/>
            <person name="Stielow B."/>
            <person name="Szollosi G."/>
            <person name="Zifcakova L."/>
            <person name="Stursova M."/>
            <person name="Spatafora J.W."/>
            <person name="Tedersoo L."/>
            <person name="Vaario L.-M."/>
            <person name="Yamada A."/>
            <person name="Yan M."/>
            <person name="Wang P."/>
            <person name="Xu J."/>
            <person name="Bruns T."/>
            <person name="Baldrian P."/>
            <person name="Vilgalys R."/>
            <person name="Henrissat B."/>
            <person name="Grigoriev I.V."/>
            <person name="Hibbett D."/>
            <person name="Nagy L.G."/>
            <person name="Martin F.M."/>
        </authorList>
    </citation>
    <scope>NUCLEOTIDE SEQUENCE</scope>
    <source>
        <strain evidence="1">BED1</strain>
    </source>
</reference>
<dbReference type="EMBL" id="WHUW01000017">
    <property type="protein sequence ID" value="KAF8438007.1"/>
    <property type="molecule type" value="Genomic_DNA"/>
</dbReference>
<name>A0AAD4BR09_BOLED</name>
<reference evidence="1" key="2">
    <citation type="journal article" date="2020" name="Nat. Commun.">
        <title>Large-scale genome sequencing of mycorrhizal fungi provides insights into the early evolution of symbiotic traits.</title>
        <authorList>
            <person name="Miyauchi S."/>
            <person name="Kiss E."/>
            <person name="Kuo A."/>
            <person name="Drula E."/>
            <person name="Kohler A."/>
            <person name="Sanchez-Garcia M."/>
            <person name="Morin E."/>
            <person name="Andreopoulos B."/>
            <person name="Barry K.W."/>
            <person name="Bonito G."/>
            <person name="Buee M."/>
            <person name="Carver A."/>
            <person name="Chen C."/>
            <person name="Cichocki N."/>
            <person name="Clum A."/>
            <person name="Culley D."/>
            <person name="Crous P.W."/>
            <person name="Fauchery L."/>
            <person name="Girlanda M."/>
            <person name="Hayes R.D."/>
            <person name="Keri Z."/>
            <person name="LaButti K."/>
            <person name="Lipzen A."/>
            <person name="Lombard V."/>
            <person name="Magnuson J."/>
            <person name="Maillard F."/>
            <person name="Murat C."/>
            <person name="Nolan M."/>
            <person name="Ohm R.A."/>
            <person name="Pangilinan J."/>
            <person name="Pereira M.F."/>
            <person name="Perotto S."/>
            <person name="Peter M."/>
            <person name="Pfister S."/>
            <person name="Riley R."/>
            <person name="Sitrit Y."/>
            <person name="Stielow J.B."/>
            <person name="Szollosi G."/>
            <person name="Zifcakova L."/>
            <person name="Stursova M."/>
            <person name="Spatafora J.W."/>
            <person name="Tedersoo L."/>
            <person name="Vaario L.M."/>
            <person name="Yamada A."/>
            <person name="Yan M."/>
            <person name="Wang P."/>
            <person name="Xu J."/>
            <person name="Bruns T."/>
            <person name="Baldrian P."/>
            <person name="Vilgalys R."/>
            <person name="Dunand C."/>
            <person name="Henrissat B."/>
            <person name="Grigoriev I.V."/>
            <person name="Hibbett D."/>
            <person name="Nagy L.G."/>
            <person name="Martin F.M."/>
        </authorList>
    </citation>
    <scope>NUCLEOTIDE SEQUENCE</scope>
    <source>
        <strain evidence="1">BED1</strain>
    </source>
</reference>
<sequence length="259" mass="30248">MPPQRRIYIVRLPFQRRHLRVYTPTQFQLYSSSLRVVTKSCERSKSVVAQPAHTEMRACGRSPPTDSPAWEGRRYLERDTFDVFSLDDYTTDAPYPRYAFRKSWALVQRPHPMIGVPPAWTAFLDQKCRTALGYRFVNGWNLEQPVNAQVLQTFSHPIPVHVLSLQAIPMRAKARYRQQGRNHTCPRIIDHPSHGPDSFWSPLFDTERSSPIWCLWPEQVARLKNQYWRHFGNKCLPEASHYPQTTTGQECSNYPSHLV</sequence>
<accession>A0AAD4BR09</accession>
<evidence type="ECO:0000313" key="2">
    <source>
        <dbReference type="Proteomes" id="UP001194468"/>
    </source>
</evidence>
<evidence type="ECO:0000313" key="1">
    <source>
        <dbReference type="EMBL" id="KAF8438007.1"/>
    </source>
</evidence>
<organism evidence="1 2">
    <name type="scientific">Boletus edulis BED1</name>
    <dbReference type="NCBI Taxonomy" id="1328754"/>
    <lineage>
        <taxon>Eukaryota</taxon>
        <taxon>Fungi</taxon>
        <taxon>Dikarya</taxon>
        <taxon>Basidiomycota</taxon>
        <taxon>Agaricomycotina</taxon>
        <taxon>Agaricomycetes</taxon>
        <taxon>Agaricomycetidae</taxon>
        <taxon>Boletales</taxon>
        <taxon>Boletineae</taxon>
        <taxon>Boletaceae</taxon>
        <taxon>Boletoideae</taxon>
        <taxon>Boletus</taxon>
    </lineage>
</organism>
<protein>
    <submittedName>
        <fullName evidence="1">Uncharacterized protein</fullName>
    </submittedName>
</protein>
<dbReference type="AlphaFoldDB" id="A0AAD4BR09"/>
<gene>
    <name evidence="1" type="ORF">L210DRAFT_3631429</name>
</gene>
<comment type="caution">
    <text evidence="1">The sequence shown here is derived from an EMBL/GenBank/DDBJ whole genome shotgun (WGS) entry which is preliminary data.</text>
</comment>
<dbReference type="Proteomes" id="UP001194468">
    <property type="component" value="Unassembled WGS sequence"/>
</dbReference>
<proteinExistence type="predicted"/>
<keyword evidence="2" id="KW-1185">Reference proteome</keyword>